<dbReference type="InterPro" id="IPR036582">
    <property type="entry name" value="Mao_N_sf"/>
</dbReference>
<dbReference type="AlphaFoldDB" id="A0A2K9P305"/>
<evidence type="ECO:0000313" key="5">
    <source>
        <dbReference type="Proteomes" id="UP000235589"/>
    </source>
</evidence>
<dbReference type="Gene3D" id="3.30.457.10">
    <property type="entry name" value="Copper amine oxidase-like, N-terminal domain"/>
    <property type="match status" value="1"/>
</dbReference>
<feature type="domain" description="DUF4367" evidence="3">
    <location>
        <begin position="197"/>
        <end position="301"/>
    </location>
</feature>
<feature type="chain" id="PRO_5038686925" evidence="1">
    <location>
        <begin position="26"/>
        <end position="302"/>
    </location>
</feature>
<sequence length="302" mass="32722">MKNKKITAAVLAGALSLSLTTAVLADADPIDSGVPLLVSTQACPANVLINNEQIPANIYENNGQLMVPVRLIGEKLGFKIEWIEEENAVFLDNGEKNTTVYIGLDSYYTASSTAIGMSAPSSLGAAPELLNDTTYVPLKLFELLDDISVNIDNNTITITRNDNSDKEDNSLVQIPNPIIEYNTVDEAKASLGIDASIPTALPAGYELSKITTISNTALDLTYVNGESELSYRTAKSLEDISGDYNTYEFTKTAEINGYEISYSGNGQKVHNAKWNNGEFSFSIYADNGITFDELKSMIESII</sequence>
<dbReference type="EMBL" id="CP020991">
    <property type="protein sequence ID" value="AUO19610.1"/>
    <property type="molecule type" value="Genomic_DNA"/>
</dbReference>
<evidence type="ECO:0000313" key="4">
    <source>
        <dbReference type="EMBL" id="AUO19610.1"/>
    </source>
</evidence>
<evidence type="ECO:0000259" key="3">
    <source>
        <dbReference type="Pfam" id="PF14285"/>
    </source>
</evidence>
<proteinExistence type="predicted"/>
<dbReference type="SUPFAM" id="SSF55383">
    <property type="entry name" value="Copper amine oxidase, domain N"/>
    <property type="match status" value="1"/>
</dbReference>
<evidence type="ECO:0000256" key="1">
    <source>
        <dbReference type="SAM" id="SignalP"/>
    </source>
</evidence>
<feature type="domain" description="Copper amine oxidase-like N-terminal" evidence="2">
    <location>
        <begin position="50"/>
        <end position="158"/>
    </location>
</feature>
<dbReference type="GeneID" id="98062846"/>
<dbReference type="RefSeq" id="WP_102365804.1">
    <property type="nucleotide sequence ID" value="NZ_CP020991.1"/>
</dbReference>
<dbReference type="Pfam" id="PF14285">
    <property type="entry name" value="DUF4367"/>
    <property type="match status" value="1"/>
</dbReference>
<keyword evidence="1" id="KW-0732">Signal</keyword>
<dbReference type="InterPro" id="IPR012854">
    <property type="entry name" value="Cu_amine_oxidase-like_N"/>
</dbReference>
<evidence type="ECO:0000259" key="2">
    <source>
        <dbReference type="Pfam" id="PF07833"/>
    </source>
</evidence>
<gene>
    <name evidence="4" type="ORF">B9O19_01449</name>
</gene>
<accession>A0A2K9P305</accession>
<name>A0A2K9P305_9FIRM</name>
<organism evidence="4 5">
    <name type="scientific">Monoglobus pectinilyticus</name>
    <dbReference type="NCBI Taxonomy" id="1981510"/>
    <lineage>
        <taxon>Bacteria</taxon>
        <taxon>Bacillati</taxon>
        <taxon>Bacillota</taxon>
        <taxon>Clostridia</taxon>
        <taxon>Monoglobales</taxon>
        <taxon>Monoglobaceae</taxon>
        <taxon>Monoglobus</taxon>
    </lineage>
</organism>
<dbReference type="InterPro" id="IPR025377">
    <property type="entry name" value="DUF4367"/>
</dbReference>
<dbReference type="Pfam" id="PF07833">
    <property type="entry name" value="Cu_amine_oxidN1"/>
    <property type="match status" value="1"/>
</dbReference>
<keyword evidence="5" id="KW-1185">Reference proteome</keyword>
<dbReference type="KEGG" id="mpec:B9O19_01449"/>
<dbReference type="Proteomes" id="UP000235589">
    <property type="component" value="Chromosome"/>
</dbReference>
<dbReference type="OrthoDB" id="7061752at2"/>
<feature type="signal peptide" evidence="1">
    <location>
        <begin position="1"/>
        <end position="25"/>
    </location>
</feature>
<protein>
    <submittedName>
        <fullName evidence="4">Copper amine oxidase-like domain-containing protein</fullName>
    </submittedName>
</protein>
<reference evidence="4 5" key="1">
    <citation type="submission" date="2017-04" db="EMBL/GenBank/DDBJ databases">
        <title>Monoglobus pectinilyticus 14 draft genome.</title>
        <authorList>
            <person name="Kim C."/>
            <person name="Rosendale D.I."/>
            <person name="Kelly W.J."/>
            <person name="Tannock G.W."/>
            <person name="Patchett M.L."/>
            <person name="Jordens J.Z."/>
        </authorList>
    </citation>
    <scope>NUCLEOTIDE SEQUENCE [LARGE SCALE GENOMIC DNA]</scope>
    <source>
        <strain evidence="4 5">14</strain>
    </source>
</reference>